<dbReference type="EMBL" id="BARU01037088">
    <property type="protein sequence ID" value="GAH84359.1"/>
    <property type="molecule type" value="Genomic_DNA"/>
</dbReference>
<dbReference type="GO" id="GO:0016491">
    <property type="term" value="F:oxidoreductase activity"/>
    <property type="evidence" value="ECO:0007669"/>
    <property type="project" value="UniProtKB-KW"/>
</dbReference>
<keyword evidence="1" id="KW-0560">Oxidoreductase</keyword>
<feature type="non-terminal residue" evidence="3">
    <location>
        <position position="250"/>
    </location>
</feature>
<dbReference type="Pfam" id="PF01266">
    <property type="entry name" value="DAO"/>
    <property type="match status" value="1"/>
</dbReference>
<reference evidence="3" key="1">
    <citation type="journal article" date="2014" name="Front. Microbiol.">
        <title>High frequency of phylogenetically diverse reductive dehalogenase-homologous genes in deep subseafloor sedimentary metagenomes.</title>
        <authorList>
            <person name="Kawai M."/>
            <person name="Futagami T."/>
            <person name="Toyoda A."/>
            <person name="Takaki Y."/>
            <person name="Nishi S."/>
            <person name="Hori S."/>
            <person name="Arai W."/>
            <person name="Tsubouchi T."/>
            <person name="Morono Y."/>
            <person name="Uchiyama I."/>
            <person name="Ito T."/>
            <person name="Fujiyama A."/>
            <person name="Inagaki F."/>
            <person name="Takami H."/>
        </authorList>
    </citation>
    <scope>NUCLEOTIDE SEQUENCE</scope>
    <source>
        <strain evidence="3">Expedition CK06-06</strain>
    </source>
</reference>
<evidence type="ECO:0000259" key="2">
    <source>
        <dbReference type="Pfam" id="PF01266"/>
    </source>
</evidence>
<dbReference type="InterPro" id="IPR006076">
    <property type="entry name" value="FAD-dep_OxRdtase"/>
</dbReference>
<sequence length="250" mass="27999">SLENFGEIVEINKNKEVKKISIKDGKVDGVFLESDEFIAAEKVIVAAGAFSTDLLERSGISEEQNIPVVPIKRMLFLVNRPPIEGFGKIPMVIIDNGVYFHPEADDLLVGRAKEDQKPGYDYDMEKNYYIDEMNTYMQARIPGMEYCRIKNGWGGLYAVNTLDENAIIGEHPDILNLFLAVGFSGHGVMEAPAVGKCISEKIIRGYYISVPEAESLEFKRFRERKVGKGNDCYIGDKDGDKELSRGNCNK</sequence>
<dbReference type="AlphaFoldDB" id="X1K256"/>
<proteinExistence type="predicted"/>
<dbReference type="Gene3D" id="3.30.9.10">
    <property type="entry name" value="D-Amino Acid Oxidase, subunit A, domain 2"/>
    <property type="match status" value="1"/>
</dbReference>
<dbReference type="InterPro" id="IPR036188">
    <property type="entry name" value="FAD/NAD-bd_sf"/>
</dbReference>
<protein>
    <recommendedName>
        <fullName evidence="2">FAD dependent oxidoreductase domain-containing protein</fullName>
    </recommendedName>
</protein>
<feature type="domain" description="FAD dependent oxidoreductase" evidence="2">
    <location>
        <begin position="9"/>
        <end position="200"/>
    </location>
</feature>
<accession>X1K256</accession>
<dbReference type="GO" id="GO:0005737">
    <property type="term" value="C:cytoplasm"/>
    <property type="evidence" value="ECO:0007669"/>
    <property type="project" value="TreeGrafter"/>
</dbReference>
<dbReference type="Gene3D" id="3.50.50.60">
    <property type="entry name" value="FAD/NAD(P)-binding domain"/>
    <property type="match status" value="1"/>
</dbReference>
<name>X1K256_9ZZZZ</name>
<organism evidence="3">
    <name type="scientific">marine sediment metagenome</name>
    <dbReference type="NCBI Taxonomy" id="412755"/>
    <lineage>
        <taxon>unclassified sequences</taxon>
        <taxon>metagenomes</taxon>
        <taxon>ecological metagenomes</taxon>
    </lineage>
</organism>
<comment type="caution">
    <text evidence="3">The sequence shown here is derived from an EMBL/GenBank/DDBJ whole genome shotgun (WGS) entry which is preliminary data.</text>
</comment>
<evidence type="ECO:0000256" key="1">
    <source>
        <dbReference type="ARBA" id="ARBA00023002"/>
    </source>
</evidence>
<dbReference type="PANTHER" id="PTHR13847:SF287">
    <property type="entry name" value="FAD-DEPENDENT OXIDOREDUCTASE DOMAIN-CONTAINING PROTEIN 1"/>
    <property type="match status" value="1"/>
</dbReference>
<gene>
    <name evidence="3" type="ORF">S03H2_57839</name>
</gene>
<evidence type="ECO:0000313" key="3">
    <source>
        <dbReference type="EMBL" id="GAH84359.1"/>
    </source>
</evidence>
<feature type="non-terminal residue" evidence="3">
    <location>
        <position position="1"/>
    </location>
</feature>
<dbReference type="SUPFAM" id="SSF51905">
    <property type="entry name" value="FAD/NAD(P)-binding domain"/>
    <property type="match status" value="1"/>
</dbReference>
<dbReference type="PANTHER" id="PTHR13847">
    <property type="entry name" value="SARCOSINE DEHYDROGENASE-RELATED"/>
    <property type="match status" value="1"/>
</dbReference>